<dbReference type="GO" id="GO:0005634">
    <property type="term" value="C:nucleus"/>
    <property type="evidence" value="ECO:0007669"/>
    <property type="project" value="TreeGrafter"/>
</dbReference>
<evidence type="ECO:0000313" key="2">
    <source>
        <dbReference type="EMBL" id="KAG7562961.1"/>
    </source>
</evidence>
<evidence type="ECO:0000259" key="1">
    <source>
        <dbReference type="PROSITE" id="PS50206"/>
    </source>
</evidence>
<dbReference type="GO" id="GO:0004725">
    <property type="term" value="F:protein tyrosine phosphatase activity"/>
    <property type="evidence" value="ECO:0007669"/>
    <property type="project" value="TreeGrafter"/>
</dbReference>
<organism evidence="2 3">
    <name type="scientific">Filobasidium floriforme</name>
    <dbReference type="NCBI Taxonomy" id="5210"/>
    <lineage>
        <taxon>Eukaryota</taxon>
        <taxon>Fungi</taxon>
        <taxon>Dikarya</taxon>
        <taxon>Basidiomycota</taxon>
        <taxon>Agaricomycotina</taxon>
        <taxon>Tremellomycetes</taxon>
        <taxon>Filobasidiales</taxon>
        <taxon>Filobasidiaceae</taxon>
        <taxon>Filobasidium</taxon>
    </lineage>
</organism>
<dbReference type="SMART" id="SM00450">
    <property type="entry name" value="RHOD"/>
    <property type="match status" value="1"/>
</dbReference>
<gene>
    <name evidence="2" type="ORF">FFLO_01651</name>
</gene>
<dbReference type="Pfam" id="PF00581">
    <property type="entry name" value="Rhodanese"/>
    <property type="match status" value="1"/>
</dbReference>
<dbReference type="Gene3D" id="3.40.250.10">
    <property type="entry name" value="Rhodanese-like domain"/>
    <property type="match status" value="1"/>
</dbReference>
<dbReference type="PANTHER" id="PTHR10828">
    <property type="entry name" value="M-PHASE INDUCER PHOSPHATASE DUAL SPECIFICITY PHOSPHATASE CDC25"/>
    <property type="match status" value="1"/>
</dbReference>
<name>A0A8K0JUC3_9TREE</name>
<keyword evidence="3" id="KW-1185">Reference proteome</keyword>
<reference evidence="2" key="1">
    <citation type="submission" date="2020-04" db="EMBL/GenBank/DDBJ databases">
        <title>Analysis of mating type loci in Filobasidium floriforme.</title>
        <authorList>
            <person name="Nowrousian M."/>
        </authorList>
    </citation>
    <scope>NUCLEOTIDE SEQUENCE</scope>
    <source>
        <strain evidence="2">CBS 6242</strain>
    </source>
</reference>
<protein>
    <recommendedName>
        <fullName evidence="1">Rhodanese domain-containing protein</fullName>
    </recommendedName>
</protein>
<dbReference type="GO" id="GO:0005737">
    <property type="term" value="C:cytoplasm"/>
    <property type="evidence" value="ECO:0007669"/>
    <property type="project" value="TreeGrafter"/>
</dbReference>
<dbReference type="SUPFAM" id="SSF52821">
    <property type="entry name" value="Rhodanese/Cell cycle control phosphatase"/>
    <property type="match status" value="1"/>
</dbReference>
<dbReference type="Proteomes" id="UP000812966">
    <property type="component" value="Unassembled WGS sequence"/>
</dbReference>
<feature type="domain" description="Rhodanese" evidence="1">
    <location>
        <begin position="48"/>
        <end position="157"/>
    </location>
</feature>
<sequence>MRTFIKHVMSTSGSTAPWYASLPAPRGTPLQMAVSELKALKDDPARRAGVDYLVVDVRRADMDEPDGKMIIPGAINLPAQTFHQTLPTLLPVLSRIPRVIFHCSSSNGRGPRCAGWYQDALDDHENDRSTTTGDISKSYVLTGGIKAWKSAYPDDVQPL</sequence>
<dbReference type="PROSITE" id="PS50206">
    <property type="entry name" value="RHODANESE_3"/>
    <property type="match status" value="1"/>
</dbReference>
<dbReference type="InterPro" id="IPR036873">
    <property type="entry name" value="Rhodanese-like_dom_sf"/>
</dbReference>
<dbReference type="InterPro" id="IPR001763">
    <property type="entry name" value="Rhodanese-like_dom"/>
</dbReference>
<dbReference type="EMBL" id="JABELV010000023">
    <property type="protein sequence ID" value="KAG7562961.1"/>
    <property type="molecule type" value="Genomic_DNA"/>
</dbReference>
<dbReference type="PANTHER" id="PTHR10828:SF50">
    <property type="entry name" value="REDUCTASE (ARC2), PUTATIVE (AFU_ORTHOLOGUE AFUA_6G13400)-RELATED"/>
    <property type="match status" value="1"/>
</dbReference>
<proteinExistence type="predicted"/>
<dbReference type="AlphaFoldDB" id="A0A8K0JUC3"/>
<dbReference type="OrthoDB" id="8300214at2759"/>
<evidence type="ECO:0000313" key="3">
    <source>
        <dbReference type="Proteomes" id="UP000812966"/>
    </source>
</evidence>
<comment type="caution">
    <text evidence="2">The sequence shown here is derived from an EMBL/GenBank/DDBJ whole genome shotgun (WGS) entry which is preliminary data.</text>
</comment>
<accession>A0A8K0JUC3</accession>